<keyword evidence="1" id="KW-1133">Transmembrane helix</keyword>
<sequence>MKKHIQKHKKPITTISILTLTILTLITITPTVHCTPIQIGHTTSITDYSYDATDNTFQIEIKTETPTTIKLTDATNIRTGSNDIIYIEEKTFVLEPGKQKINHTVTEHRGEAAIGIQTPTHSLILIEKTGLFEKNPEWMEVRAAGLGGILTGIGVITIIALKKHRKTPKQPERIL</sequence>
<keyword evidence="1" id="KW-0472">Membrane</keyword>
<keyword evidence="1" id="KW-0812">Transmembrane</keyword>
<evidence type="ECO:0000256" key="1">
    <source>
        <dbReference type="SAM" id="Phobius"/>
    </source>
</evidence>
<accession>A0A1Y3GAX0</accession>
<protein>
    <submittedName>
        <fullName evidence="2">Spindle-shaped halovirus associated protein</fullName>
    </submittedName>
</protein>
<dbReference type="Proteomes" id="UP000195137">
    <property type="component" value="Unassembled WGS sequence"/>
</dbReference>
<dbReference type="Pfam" id="PF26259">
    <property type="entry name" value="DUF8063"/>
    <property type="match status" value="1"/>
</dbReference>
<gene>
    <name evidence="2" type="ORF">AMET1_0247</name>
</gene>
<evidence type="ECO:0000313" key="3">
    <source>
        <dbReference type="Proteomes" id="UP000195137"/>
    </source>
</evidence>
<keyword evidence="3" id="KW-1185">Reference proteome</keyword>
<dbReference type="EMBL" id="MRZU01000003">
    <property type="protein sequence ID" value="OUJ18601.1"/>
    <property type="molecule type" value="Genomic_DNA"/>
</dbReference>
<feature type="transmembrane region" description="Helical" evidence="1">
    <location>
        <begin position="141"/>
        <end position="161"/>
    </location>
</feature>
<evidence type="ECO:0000313" key="2">
    <source>
        <dbReference type="EMBL" id="OUJ18601.1"/>
    </source>
</evidence>
<comment type="caution">
    <text evidence="2">The sequence shown here is derived from an EMBL/GenBank/DDBJ whole genome shotgun (WGS) entry which is preliminary data.</text>
</comment>
<organism evidence="2 3">
    <name type="scientific">Methanonatronarchaeum thermophilum</name>
    <dbReference type="NCBI Taxonomy" id="1927129"/>
    <lineage>
        <taxon>Archaea</taxon>
        <taxon>Methanobacteriati</taxon>
        <taxon>Methanobacteriota</taxon>
        <taxon>Methanonatronarchaeia</taxon>
        <taxon>Methanonatronarchaeales</taxon>
        <taxon>Methanonatronarchaeaceae</taxon>
        <taxon>Methanonatronarchaeum</taxon>
    </lineage>
</organism>
<dbReference type="InterPro" id="IPR058376">
    <property type="entry name" value="DUF8063"/>
</dbReference>
<reference evidence="2 3" key="1">
    <citation type="submission" date="2016-12" db="EMBL/GenBank/DDBJ databases">
        <title>Discovery of methanogenic haloarchaea.</title>
        <authorList>
            <person name="Sorokin D.Y."/>
            <person name="Makarova K.S."/>
            <person name="Abbas B."/>
            <person name="Ferrer M."/>
            <person name="Golyshin P.N."/>
        </authorList>
    </citation>
    <scope>NUCLEOTIDE SEQUENCE [LARGE SCALE GENOMIC DNA]</scope>
    <source>
        <strain evidence="2">AMET1</strain>
    </source>
</reference>
<dbReference type="AlphaFoldDB" id="A0A1Y3GAX0"/>
<dbReference type="RefSeq" id="WP_086636676.1">
    <property type="nucleotide sequence ID" value="NZ_MRZU01000003.1"/>
</dbReference>
<name>A0A1Y3GAX0_9EURY</name>
<proteinExistence type="predicted"/>